<organism evidence="3 4">
    <name type="scientific">Microbacterium azadirachtae</name>
    <dbReference type="NCBI Taxonomy" id="582680"/>
    <lineage>
        <taxon>Bacteria</taxon>
        <taxon>Bacillati</taxon>
        <taxon>Actinomycetota</taxon>
        <taxon>Actinomycetes</taxon>
        <taxon>Micrococcales</taxon>
        <taxon>Microbacteriaceae</taxon>
        <taxon>Microbacterium</taxon>
    </lineage>
</organism>
<keyword evidence="4" id="KW-1185">Reference proteome</keyword>
<accession>A0A0F0KF29</accession>
<evidence type="ECO:0000313" key="3">
    <source>
        <dbReference type="EMBL" id="KJL19522.1"/>
    </source>
</evidence>
<dbReference type="AlphaFoldDB" id="A0A0F0KF29"/>
<evidence type="ECO:0000313" key="4">
    <source>
        <dbReference type="Proteomes" id="UP000033448"/>
    </source>
</evidence>
<feature type="compositionally biased region" description="Polar residues" evidence="1">
    <location>
        <begin position="24"/>
        <end position="42"/>
    </location>
</feature>
<name>A0A0F0KF29_9MICO</name>
<reference evidence="3 4" key="1">
    <citation type="submission" date="2015-02" db="EMBL/GenBank/DDBJ databases">
        <title>Draft genome sequences of ten Microbacterium spp. with emphasis on heavy metal contaminated environments.</title>
        <authorList>
            <person name="Corretto E."/>
        </authorList>
    </citation>
    <scope>NUCLEOTIDE SEQUENCE [LARGE SCALE GENOMIC DNA]</scope>
    <source>
        <strain evidence="3 4">DSM 23848</strain>
    </source>
</reference>
<dbReference type="OrthoDB" id="5082740at2"/>
<dbReference type="Proteomes" id="UP000033448">
    <property type="component" value="Unassembled WGS sequence"/>
</dbReference>
<proteinExistence type="predicted"/>
<dbReference type="RefSeq" id="WP_045251822.1">
    <property type="nucleotide sequence ID" value="NZ_FNGQ01000001.1"/>
</dbReference>
<gene>
    <name evidence="3" type="ORF">RL72_03173</name>
</gene>
<dbReference type="PATRIC" id="fig|582680.7.peg.3234"/>
<sequence>MRSATRVLAALGMTVVALAGATACSSGHSPVPATSSSPGTRVTASPTPSPDATDAPAASPRPLDCETLIPADTVAALHKQGWSAAQRDFAFGPDPVPSGIACLWADPTTASDHGLLYGWAPISGVDAAAREAELVSEGWIREDSDRGVYITADPRTALSKDADGYGMTYLFGRGWVSVSDTKQGLILIDPKG</sequence>
<feature type="signal peptide" evidence="2">
    <location>
        <begin position="1"/>
        <end position="19"/>
    </location>
</feature>
<feature type="compositionally biased region" description="Low complexity" evidence="1">
    <location>
        <begin position="43"/>
        <end position="60"/>
    </location>
</feature>
<protein>
    <recommendedName>
        <fullName evidence="5">Nitrate ABC transporter substrate-binding protein</fullName>
    </recommendedName>
</protein>
<evidence type="ECO:0000256" key="1">
    <source>
        <dbReference type="SAM" id="MobiDB-lite"/>
    </source>
</evidence>
<comment type="caution">
    <text evidence="3">The sequence shown here is derived from an EMBL/GenBank/DDBJ whole genome shotgun (WGS) entry which is preliminary data.</text>
</comment>
<dbReference type="EMBL" id="JYIT01000084">
    <property type="protein sequence ID" value="KJL19522.1"/>
    <property type="molecule type" value="Genomic_DNA"/>
</dbReference>
<dbReference type="PROSITE" id="PS51257">
    <property type="entry name" value="PROKAR_LIPOPROTEIN"/>
    <property type="match status" value="1"/>
</dbReference>
<feature type="chain" id="PRO_5039185437" description="Nitrate ABC transporter substrate-binding protein" evidence="2">
    <location>
        <begin position="20"/>
        <end position="192"/>
    </location>
</feature>
<feature type="region of interest" description="Disordered" evidence="1">
    <location>
        <begin position="24"/>
        <end position="62"/>
    </location>
</feature>
<evidence type="ECO:0000256" key="2">
    <source>
        <dbReference type="SAM" id="SignalP"/>
    </source>
</evidence>
<evidence type="ECO:0008006" key="5">
    <source>
        <dbReference type="Google" id="ProtNLM"/>
    </source>
</evidence>
<keyword evidence="2" id="KW-0732">Signal</keyword>